<dbReference type="OrthoDB" id="9794935at2"/>
<dbReference type="InterPro" id="IPR012349">
    <property type="entry name" value="Split_barrel_FMN-bd"/>
</dbReference>
<name>A0A9X2S713_9FIRM</name>
<dbReference type="Pfam" id="PF12900">
    <property type="entry name" value="Pyridox_ox_2"/>
    <property type="match status" value="1"/>
</dbReference>
<dbReference type="PANTHER" id="PTHR34071:SF2">
    <property type="entry name" value="FLAVIN-NUCLEOTIDE-BINDING PROTEIN"/>
    <property type="match status" value="1"/>
</dbReference>
<comment type="caution">
    <text evidence="1">The sequence shown here is derived from an EMBL/GenBank/DDBJ whole genome shotgun (WGS) entry which is preliminary data.</text>
</comment>
<dbReference type="PANTHER" id="PTHR34071">
    <property type="entry name" value="5-NITROIMIDAZOLE ANTIBIOTICS RESISTANCE PROTEIN, NIMA-FAMILY-RELATED PROTEIN-RELATED"/>
    <property type="match status" value="1"/>
</dbReference>
<sequence>MPTKWLSEDKSLNLLSKSVYGRLATCGEDEQPYITPINFVLYNEKIYFHTGFKGRKLENIKDNSKVCLEVSSPGKIYSAPEARNFTMRFWSVLVFGKANIVHDDKFKLTVMNKLMEKHASEYKYPDLSIEDMNIVNVVEISIDEVTGKASVDPN</sequence>
<dbReference type="EMBL" id="JANJZL010000005">
    <property type="protein sequence ID" value="MCR2044267.1"/>
    <property type="molecule type" value="Genomic_DNA"/>
</dbReference>
<reference evidence="1" key="1">
    <citation type="submission" date="2022-07" db="EMBL/GenBank/DDBJ databases">
        <title>Enhanced cultured diversity of the mouse gut microbiota enables custom-made synthetic communities.</title>
        <authorList>
            <person name="Afrizal A."/>
        </authorList>
    </citation>
    <scope>NUCLEOTIDE SEQUENCE</scope>
    <source>
        <strain evidence="1">DSM 29482</strain>
    </source>
</reference>
<dbReference type="Gene3D" id="2.30.110.10">
    <property type="entry name" value="Electron Transport, Fmn-binding Protein, Chain A"/>
    <property type="match status" value="1"/>
</dbReference>
<accession>A0A9X2S713</accession>
<keyword evidence="2" id="KW-1185">Reference proteome</keyword>
<proteinExistence type="predicted"/>
<dbReference type="AlphaFoldDB" id="A0A9X2S713"/>
<dbReference type="Proteomes" id="UP001142078">
    <property type="component" value="Unassembled WGS sequence"/>
</dbReference>
<gene>
    <name evidence="1" type="ORF">NSA23_09055</name>
</gene>
<protein>
    <submittedName>
        <fullName evidence="1">Pyridoxamine 5'-phosphate oxidase family protein</fullName>
    </submittedName>
</protein>
<dbReference type="InterPro" id="IPR024747">
    <property type="entry name" value="Pyridox_Oxase-rel"/>
</dbReference>
<dbReference type="RefSeq" id="WP_042679201.1">
    <property type="nucleotide sequence ID" value="NZ_CABKTM010000012.1"/>
</dbReference>
<organism evidence="1 2">
    <name type="scientific">Anaerosalibacter massiliensis</name>
    <dbReference type="NCBI Taxonomy" id="1347392"/>
    <lineage>
        <taxon>Bacteria</taxon>
        <taxon>Bacillati</taxon>
        <taxon>Bacillota</taxon>
        <taxon>Tissierellia</taxon>
        <taxon>Tissierellales</taxon>
        <taxon>Sporanaerobacteraceae</taxon>
        <taxon>Anaerosalibacter</taxon>
    </lineage>
</organism>
<dbReference type="SUPFAM" id="SSF50475">
    <property type="entry name" value="FMN-binding split barrel"/>
    <property type="match status" value="1"/>
</dbReference>
<evidence type="ECO:0000313" key="2">
    <source>
        <dbReference type="Proteomes" id="UP001142078"/>
    </source>
</evidence>
<evidence type="ECO:0000313" key="1">
    <source>
        <dbReference type="EMBL" id="MCR2044267.1"/>
    </source>
</evidence>